<name>A0A6H2H3I8_9BACL</name>
<dbReference type="GO" id="GO:0004475">
    <property type="term" value="F:mannose-1-phosphate guanylyltransferase (GTP) activity"/>
    <property type="evidence" value="ECO:0007669"/>
    <property type="project" value="TreeGrafter"/>
</dbReference>
<dbReference type="Pfam" id="PF07883">
    <property type="entry name" value="Cupin_2"/>
    <property type="match status" value="1"/>
</dbReference>
<keyword evidence="4" id="KW-1185">Reference proteome</keyword>
<evidence type="ECO:0000259" key="1">
    <source>
        <dbReference type="Pfam" id="PF00483"/>
    </source>
</evidence>
<evidence type="ECO:0000313" key="4">
    <source>
        <dbReference type="Proteomes" id="UP000502136"/>
    </source>
</evidence>
<dbReference type="PANTHER" id="PTHR46390:SF1">
    <property type="entry name" value="MANNOSE-1-PHOSPHATE GUANYLYLTRANSFERASE"/>
    <property type="match status" value="1"/>
</dbReference>
<dbReference type="EMBL" id="CP051428">
    <property type="protein sequence ID" value="QJC53986.1"/>
    <property type="molecule type" value="Genomic_DNA"/>
</dbReference>
<dbReference type="GO" id="GO:0009298">
    <property type="term" value="P:GDP-mannose biosynthetic process"/>
    <property type="evidence" value="ECO:0007669"/>
    <property type="project" value="TreeGrafter"/>
</dbReference>
<dbReference type="CDD" id="cd02213">
    <property type="entry name" value="cupin_PMI_typeII_C"/>
    <property type="match status" value="1"/>
</dbReference>
<protein>
    <submittedName>
        <fullName evidence="3">Cupin domain-containing protein</fullName>
    </submittedName>
</protein>
<accession>A0A6H2H3I8</accession>
<reference evidence="3 4" key="1">
    <citation type="submission" date="2020-04" db="EMBL/GenBank/DDBJ databases">
        <title>Novel Paenibacillus strain UniB2 isolated from commercial digestive syrup.</title>
        <authorList>
            <person name="Thorat V."/>
            <person name="Kirdat K."/>
            <person name="Tiwarekar B."/>
            <person name="Yadav A."/>
        </authorList>
    </citation>
    <scope>NUCLEOTIDE SEQUENCE [LARGE SCALE GENOMIC DNA]</scope>
    <source>
        <strain evidence="3 4">UniB2</strain>
    </source>
</reference>
<feature type="domain" description="Nucleotidyl transferase" evidence="1">
    <location>
        <begin position="4"/>
        <end position="268"/>
    </location>
</feature>
<dbReference type="SUPFAM" id="SSF51182">
    <property type="entry name" value="RmlC-like cupins"/>
    <property type="match status" value="1"/>
</dbReference>
<dbReference type="KEGG" id="palr:HGI30_22300"/>
<dbReference type="InterPro" id="IPR005835">
    <property type="entry name" value="NTP_transferase_dom"/>
</dbReference>
<dbReference type="PANTHER" id="PTHR46390">
    <property type="entry name" value="MANNOSE-1-PHOSPHATE GUANYLYLTRANSFERASE"/>
    <property type="match status" value="1"/>
</dbReference>
<dbReference type="InterPro" id="IPR014710">
    <property type="entry name" value="RmlC-like_jellyroll"/>
</dbReference>
<feature type="domain" description="Cupin type-2" evidence="2">
    <location>
        <begin position="365"/>
        <end position="427"/>
    </location>
</feature>
<dbReference type="Gene3D" id="2.60.120.10">
    <property type="entry name" value="Jelly Rolls"/>
    <property type="match status" value="1"/>
</dbReference>
<sequence length="448" mass="49306">MRLILLSGGSGKRLWPLSNEIRSKLFLKLLPAPDGGLESMMERLCRQLREEGLLEGAVIVTHRSQAEITRAHAGPDVPIVEEPSKRGTFTAAALAAAYLAGRAGASIEETAVVLPVDLFVEPDFLALLRRLPEATARGAELGLIGVGPTHPSSQYGYIVPERRRPPSEEGGWLAVERFAEKPDPPDATRLIKRGALWNSGVFAFRLGWLLDKLREKGYPAAYEQLLQGYDGWEEKSFDQELAEKAAHAAVLRYGGSWQDLGSWTTFLRQLGDVQLGPGAVSAGARNTHLINELGCPIHIIGISDAVVAASPDGILVASKEHSDRIKEALRTLPSLPMQEEKRWGSCRTLEIDRLESGDQVLTRRVSFKAGKCTSYHLHQAKEEIWTVLSGVGRFMLEDEIFPVGPGSVMRFPPGSRHGVKAVTELTCMQVEIGRVLDERDIERLLMSW</sequence>
<gene>
    <name evidence="3" type="ORF">HGI30_22300</name>
</gene>
<organism evidence="3 4">
    <name type="scientific">Paenibacillus albicereus</name>
    <dbReference type="NCBI Taxonomy" id="2726185"/>
    <lineage>
        <taxon>Bacteria</taxon>
        <taxon>Bacillati</taxon>
        <taxon>Bacillota</taxon>
        <taxon>Bacilli</taxon>
        <taxon>Bacillales</taxon>
        <taxon>Paenibacillaceae</taxon>
        <taxon>Paenibacillus</taxon>
    </lineage>
</organism>
<dbReference type="Gene3D" id="3.90.550.10">
    <property type="entry name" value="Spore Coat Polysaccharide Biosynthesis Protein SpsA, Chain A"/>
    <property type="match status" value="1"/>
</dbReference>
<dbReference type="InterPro" id="IPR013096">
    <property type="entry name" value="Cupin_2"/>
</dbReference>
<evidence type="ECO:0000259" key="2">
    <source>
        <dbReference type="Pfam" id="PF07883"/>
    </source>
</evidence>
<dbReference type="AlphaFoldDB" id="A0A6H2H3I8"/>
<dbReference type="RefSeq" id="WP_168909514.1">
    <property type="nucleotide sequence ID" value="NZ_CP051428.1"/>
</dbReference>
<evidence type="ECO:0000313" key="3">
    <source>
        <dbReference type="EMBL" id="QJC53986.1"/>
    </source>
</evidence>
<dbReference type="InterPro" id="IPR011051">
    <property type="entry name" value="RmlC_Cupin_sf"/>
</dbReference>
<dbReference type="InterPro" id="IPR051161">
    <property type="entry name" value="Mannose-6P_isomerase_type2"/>
</dbReference>
<dbReference type="InterPro" id="IPR029044">
    <property type="entry name" value="Nucleotide-diphossugar_trans"/>
</dbReference>
<proteinExistence type="predicted"/>
<dbReference type="Pfam" id="PF00483">
    <property type="entry name" value="NTP_transferase"/>
    <property type="match status" value="1"/>
</dbReference>
<dbReference type="Proteomes" id="UP000502136">
    <property type="component" value="Chromosome"/>
</dbReference>
<dbReference type="SUPFAM" id="SSF53448">
    <property type="entry name" value="Nucleotide-diphospho-sugar transferases"/>
    <property type="match status" value="1"/>
</dbReference>